<dbReference type="EMBL" id="AP025523">
    <property type="protein sequence ID" value="BDE06292.1"/>
    <property type="molecule type" value="Genomic_DNA"/>
</dbReference>
<keyword evidence="4" id="KW-1185">Reference proteome</keyword>
<dbReference type="GO" id="GO:0016020">
    <property type="term" value="C:membrane"/>
    <property type="evidence" value="ECO:0007669"/>
    <property type="project" value="TreeGrafter"/>
</dbReference>
<dbReference type="Pfam" id="PF01757">
    <property type="entry name" value="Acyl_transf_3"/>
    <property type="match status" value="1"/>
</dbReference>
<keyword evidence="1" id="KW-0472">Membrane</keyword>
<feature type="transmembrane region" description="Helical" evidence="1">
    <location>
        <begin position="284"/>
        <end position="301"/>
    </location>
</feature>
<gene>
    <name evidence="3" type="ORF">WPS_15680</name>
</gene>
<evidence type="ECO:0000313" key="3">
    <source>
        <dbReference type="EMBL" id="BDE06292.1"/>
    </source>
</evidence>
<dbReference type="RefSeq" id="WP_317997263.1">
    <property type="nucleotide sequence ID" value="NZ_AP025523.1"/>
</dbReference>
<reference evidence="3 4" key="1">
    <citation type="journal article" date="2022" name="ISME Commun">
        <title>Vulcanimicrobium alpinus gen. nov. sp. nov., the first cultivated representative of the candidate phylum 'Eremiobacterota', is a metabolically versatile aerobic anoxygenic phototroph.</title>
        <authorList>
            <person name="Yabe S."/>
            <person name="Muto K."/>
            <person name="Abe K."/>
            <person name="Yokota A."/>
            <person name="Staudigel H."/>
            <person name="Tebo B.M."/>
        </authorList>
    </citation>
    <scope>NUCLEOTIDE SEQUENCE [LARGE SCALE GENOMIC DNA]</scope>
    <source>
        <strain evidence="3 4">WC8-2</strain>
    </source>
</reference>
<name>A0AAN1XXY3_UNVUL</name>
<dbReference type="GO" id="GO:0016747">
    <property type="term" value="F:acyltransferase activity, transferring groups other than amino-acyl groups"/>
    <property type="evidence" value="ECO:0007669"/>
    <property type="project" value="InterPro"/>
</dbReference>
<feature type="transmembrane region" description="Helical" evidence="1">
    <location>
        <begin position="229"/>
        <end position="247"/>
    </location>
</feature>
<feature type="transmembrane region" description="Helical" evidence="1">
    <location>
        <begin position="177"/>
        <end position="195"/>
    </location>
</feature>
<evidence type="ECO:0000313" key="4">
    <source>
        <dbReference type="Proteomes" id="UP001317532"/>
    </source>
</evidence>
<feature type="transmembrane region" description="Helical" evidence="1">
    <location>
        <begin position="152"/>
        <end position="172"/>
    </location>
</feature>
<evidence type="ECO:0000259" key="2">
    <source>
        <dbReference type="Pfam" id="PF01757"/>
    </source>
</evidence>
<organism evidence="3 4">
    <name type="scientific">Vulcanimicrobium alpinum</name>
    <dbReference type="NCBI Taxonomy" id="3016050"/>
    <lineage>
        <taxon>Bacteria</taxon>
        <taxon>Bacillati</taxon>
        <taxon>Vulcanimicrobiota</taxon>
        <taxon>Vulcanimicrobiia</taxon>
        <taxon>Vulcanimicrobiales</taxon>
        <taxon>Vulcanimicrobiaceae</taxon>
        <taxon>Vulcanimicrobium</taxon>
    </lineage>
</organism>
<dbReference type="PANTHER" id="PTHR23028:SF53">
    <property type="entry name" value="ACYL_TRANSF_3 DOMAIN-CONTAINING PROTEIN"/>
    <property type="match status" value="1"/>
</dbReference>
<protein>
    <recommendedName>
        <fullName evidence="2">Acyltransferase 3 domain-containing protein</fullName>
    </recommendedName>
</protein>
<dbReference type="GO" id="GO:0009103">
    <property type="term" value="P:lipopolysaccharide biosynthetic process"/>
    <property type="evidence" value="ECO:0007669"/>
    <property type="project" value="TreeGrafter"/>
</dbReference>
<dbReference type="PANTHER" id="PTHR23028">
    <property type="entry name" value="ACETYLTRANSFERASE"/>
    <property type="match status" value="1"/>
</dbReference>
<feature type="transmembrane region" description="Helical" evidence="1">
    <location>
        <begin position="313"/>
        <end position="333"/>
    </location>
</feature>
<dbReference type="InterPro" id="IPR050879">
    <property type="entry name" value="Acyltransferase_3"/>
</dbReference>
<accession>A0AAN1XXY3</accession>
<keyword evidence="1" id="KW-1133">Transmembrane helix</keyword>
<dbReference type="Proteomes" id="UP001317532">
    <property type="component" value="Chromosome"/>
</dbReference>
<feature type="transmembrane region" description="Helical" evidence="1">
    <location>
        <begin position="259"/>
        <end position="277"/>
    </location>
</feature>
<evidence type="ECO:0000256" key="1">
    <source>
        <dbReference type="SAM" id="Phobius"/>
    </source>
</evidence>
<keyword evidence="1" id="KW-0812">Transmembrane</keyword>
<sequence length="379" mass="41402">MSGQAKNSEAVHLDHVDGLRAIAVLGVVLYHGVVHSTWPLYVQGLAASGSHGVELFFVISGLCLAFPFLRSYHRSGDLGFTASAFFAKRAVRILPPYYVVLVLFGLAALTALWRAAAAREPQGMTPHLTLPSFAAHFVFAARMEQLLDASFWTLRVEAIWYLLFPLALLAYVRARRVFWLVAAACPLAVLLNLRIPGFGTSLTMLVALPAFLLGIVAADWLLRRRTAPAWLIGLGVVAAVVAAVWEFRHPDIDNVRVRILWDFAAFAFVVLVSRSPAIRSAISTRAAIAVGVASYSIYLIHEPVVVIAEYLHVPPPLACVVGVAFGFALWWLVERTFTSDRVRRPMVAFVERMFSRAAGWRAVRGAPAPAPAAAVEAPQ</sequence>
<dbReference type="KEGG" id="vab:WPS_15680"/>
<dbReference type="InterPro" id="IPR002656">
    <property type="entry name" value="Acyl_transf_3_dom"/>
</dbReference>
<feature type="transmembrane region" description="Helical" evidence="1">
    <location>
        <begin position="93"/>
        <end position="116"/>
    </location>
</feature>
<feature type="domain" description="Acyltransferase 3" evidence="2">
    <location>
        <begin position="16"/>
        <end position="333"/>
    </location>
</feature>
<feature type="transmembrane region" description="Helical" evidence="1">
    <location>
        <begin position="21"/>
        <end position="41"/>
    </location>
</feature>
<feature type="transmembrane region" description="Helical" evidence="1">
    <location>
        <begin position="53"/>
        <end position="72"/>
    </location>
</feature>
<feature type="transmembrane region" description="Helical" evidence="1">
    <location>
        <begin position="201"/>
        <end position="222"/>
    </location>
</feature>
<proteinExistence type="predicted"/>
<dbReference type="AlphaFoldDB" id="A0AAN1XXY3"/>